<gene>
    <name evidence="1" type="ORF">GXP67_21135</name>
</gene>
<reference evidence="1 2" key="1">
    <citation type="submission" date="2020-01" db="EMBL/GenBank/DDBJ databases">
        <authorList>
            <person name="Kim M.K."/>
        </authorList>
    </citation>
    <scope>NUCLEOTIDE SEQUENCE [LARGE SCALE GENOMIC DNA]</scope>
    <source>
        <strain evidence="1 2">172606-1</strain>
    </source>
</reference>
<dbReference type="Gene3D" id="3.40.50.300">
    <property type="entry name" value="P-loop containing nucleotide triphosphate hydrolases"/>
    <property type="match status" value="1"/>
</dbReference>
<dbReference type="AlphaFoldDB" id="A0A6C0GLS2"/>
<organism evidence="1 2">
    <name type="scientific">Rhodocytophaga rosea</name>
    <dbReference type="NCBI Taxonomy" id="2704465"/>
    <lineage>
        <taxon>Bacteria</taxon>
        <taxon>Pseudomonadati</taxon>
        <taxon>Bacteroidota</taxon>
        <taxon>Cytophagia</taxon>
        <taxon>Cytophagales</taxon>
        <taxon>Rhodocytophagaceae</taxon>
        <taxon>Rhodocytophaga</taxon>
    </lineage>
</organism>
<sequence length="466" mass="53318">MSFQHVTVPIPVDYAPVREVKRVIPEPVNKTHEGTVNTSRIGEIELKKAVDSVLKTDINKEVNLNKWSFIIGMYVGAKAIEYQTAYDRLCDAIDQKDCEDYEAAHATVEDALNDGMKAPIDLAKKEKERQEWLDKNYINWSEKRNKKNEQQPENKPDTEESFISTGEAILSRGIQEIPTLVDPIFPQVGLVALAGSSDTGKSSWLRQFAIAISLGDSFFLAWKLNLVHFSAIYVSTEDDELAVNFLLNKQTRSRGLPPNRYKNLRFLFDTTSLLEKLDKELTRQPADCVIIDAFTDLYSGSLNQTNEVRTFLNKYKLLSDKHKCLIIVLHHTGKKTEDLEPSKHNLLGSQGFEAKMRLVIELRTDANQDDLRHLCLVKGNYLSREYKQASYVLRFDENMLFHSTQERTPFEQLSKAEAEKEGQEDERMKKILKAIELRNNGYTMQGIADELDVQKGTISKWLSKYS</sequence>
<dbReference type="RefSeq" id="WP_162444970.1">
    <property type="nucleotide sequence ID" value="NZ_CP048222.1"/>
</dbReference>
<accession>A0A6C0GLS2</accession>
<evidence type="ECO:0000313" key="1">
    <source>
        <dbReference type="EMBL" id="QHT68975.1"/>
    </source>
</evidence>
<dbReference type="Proteomes" id="UP000480178">
    <property type="component" value="Chromosome"/>
</dbReference>
<dbReference type="KEGG" id="rhoz:GXP67_21135"/>
<dbReference type="EMBL" id="CP048222">
    <property type="protein sequence ID" value="QHT68975.1"/>
    <property type="molecule type" value="Genomic_DNA"/>
</dbReference>
<dbReference type="InterPro" id="IPR027417">
    <property type="entry name" value="P-loop_NTPase"/>
</dbReference>
<evidence type="ECO:0000313" key="2">
    <source>
        <dbReference type="Proteomes" id="UP000480178"/>
    </source>
</evidence>
<proteinExistence type="predicted"/>
<keyword evidence="2" id="KW-1185">Reference proteome</keyword>
<protein>
    <submittedName>
        <fullName evidence="1">AAA family ATPase</fullName>
    </submittedName>
</protein>
<name>A0A6C0GLS2_9BACT</name>
<dbReference type="Pfam" id="PF13481">
    <property type="entry name" value="AAA_25"/>
    <property type="match status" value="1"/>
</dbReference>
<dbReference type="SUPFAM" id="SSF52540">
    <property type="entry name" value="P-loop containing nucleoside triphosphate hydrolases"/>
    <property type="match status" value="1"/>
</dbReference>